<name>A3NRC7_BURP0</name>
<sequence length="51" mass="5352">MQHTQSREKGKPPSFGGLRKRARAASDGFAAAIRANPRASNAGRTGAQPCD</sequence>
<reference evidence="2 3" key="1">
    <citation type="submission" date="2007-02" db="EMBL/GenBank/DDBJ databases">
        <authorList>
            <person name="DeShazer D."/>
            <person name="Woods D.E."/>
            <person name="Nierman W.C."/>
        </authorList>
    </citation>
    <scope>NUCLEOTIDE SEQUENCE [LARGE SCALE GENOMIC DNA]</scope>
    <source>
        <strain evidence="2 3">1106a</strain>
    </source>
</reference>
<dbReference type="KEGG" id="bpl:BURPS1106A_0616"/>
<accession>A3NRC7</accession>
<organism evidence="2 3">
    <name type="scientific">Burkholderia pseudomallei (strain 1106a)</name>
    <dbReference type="NCBI Taxonomy" id="357348"/>
    <lineage>
        <taxon>Bacteria</taxon>
        <taxon>Pseudomonadati</taxon>
        <taxon>Pseudomonadota</taxon>
        <taxon>Betaproteobacteria</taxon>
        <taxon>Burkholderiales</taxon>
        <taxon>Burkholderiaceae</taxon>
        <taxon>Burkholderia</taxon>
        <taxon>pseudomallei group</taxon>
    </lineage>
</organism>
<dbReference type="Proteomes" id="UP000006738">
    <property type="component" value="Chromosome I"/>
</dbReference>
<feature type="compositionally biased region" description="Low complexity" evidence="1">
    <location>
        <begin position="25"/>
        <end position="35"/>
    </location>
</feature>
<gene>
    <name evidence="2" type="ordered locus">BURPS1106A_0616</name>
</gene>
<dbReference type="AlphaFoldDB" id="A3NRC7"/>
<evidence type="ECO:0000313" key="2">
    <source>
        <dbReference type="EMBL" id="ABN91959.1"/>
    </source>
</evidence>
<evidence type="ECO:0000313" key="3">
    <source>
        <dbReference type="Proteomes" id="UP000006738"/>
    </source>
</evidence>
<evidence type="ECO:0000256" key="1">
    <source>
        <dbReference type="SAM" id="MobiDB-lite"/>
    </source>
</evidence>
<feature type="region of interest" description="Disordered" evidence="1">
    <location>
        <begin position="1"/>
        <end position="51"/>
    </location>
</feature>
<proteinExistence type="predicted"/>
<dbReference type="HOGENOM" id="CLU_3096547_0_0_4"/>
<protein>
    <submittedName>
        <fullName evidence="2">Uncharacterized protein</fullName>
    </submittedName>
</protein>
<feature type="compositionally biased region" description="Basic and acidic residues" evidence="1">
    <location>
        <begin position="1"/>
        <end position="11"/>
    </location>
</feature>
<dbReference type="EMBL" id="CP000572">
    <property type="protein sequence ID" value="ABN91959.1"/>
    <property type="molecule type" value="Genomic_DNA"/>
</dbReference>